<evidence type="ECO:0000313" key="6">
    <source>
        <dbReference type="Proteomes" id="UP001597101"/>
    </source>
</evidence>
<evidence type="ECO:0000259" key="4">
    <source>
        <dbReference type="Pfam" id="PF09312"/>
    </source>
</evidence>
<sequence>MNEQATKSEIVTCRASARPRRNGAVFALALALGFTVPAAGVFDRPAQAASKIVTLVNNVPITTNDVARRAAFFKLRRMKGNHRKLAKEELIEEALKMQEARRIRAVVSDRDVDAAFARFAKGNKMPERALRDILNRSGVTVRGFKQYIRAQMSWQRALGARMQAESRPTKEAGPLDHLHGQGRDSGSNRTTEYTLQQIIFVVPRDQMAARQNARLREAQNFRTRFPGCEGSLSYAASLRDVTVRDRGRVQAHELPSEWLNAVKGVSPGKTTKPQKTARGVEMLAVCRTREVLSKAQSSGADGDLFSGGDRQVSALEKKYLEELRKAAVIKDR</sequence>
<name>A0ABW3FBW3_9HYPH</name>
<dbReference type="Proteomes" id="UP001597101">
    <property type="component" value="Unassembled WGS sequence"/>
</dbReference>
<keyword evidence="1" id="KW-0732">Signal</keyword>
<organism evidence="5 6">
    <name type="scientific">Pseudahrensia aquimaris</name>
    <dbReference type="NCBI Taxonomy" id="744461"/>
    <lineage>
        <taxon>Bacteria</taxon>
        <taxon>Pseudomonadati</taxon>
        <taxon>Pseudomonadota</taxon>
        <taxon>Alphaproteobacteria</taxon>
        <taxon>Hyphomicrobiales</taxon>
        <taxon>Ahrensiaceae</taxon>
        <taxon>Pseudahrensia</taxon>
    </lineage>
</organism>
<accession>A0ABW3FBW3</accession>
<feature type="domain" description="SurA N-terminal" evidence="4">
    <location>
        <begin position="86"/>
        <end position="156"/>
    </location>
</feature>
<dbReference type="InterPro" id="IPR015391">
    <property type="entry name" value="SurA_N"/>
</dbReference>
<protein>
    <submittedName>
        <fullName evidence="5">SurA N-terminal domain-containing protein</fullName>
    </submittedName>
</protein>
<dbReference type="Gene3D" id="1.10.4030.10">
    <property type="entry name" value="Porin chaperone SurA, peptide-binding domain"/>
    <property type="match status" value="1"/>
</dbReference>
<evidence type="ECO:0000256" key="2">
    <source>
        <dbReference type="ARBA" id="ARBA00023110"/>
    </source>
</evidence>
<dbReference type="RefSeq" id="WP_377211532.1">
    <property type="nucleotide sequence ID" value="NZ_JBHTJV010000003.1"/>
</dbReference>
<gene>
    <name evidence="5" type="ORF">ACFQ14_04635</name>
</gene>
<comment type="caution">
    <text evidence="5">The sequence shown here is derived from an EMBL/GenBank/DDBJ whole genome shotgun (WGS) entry which is preliminary data.</text>
</comment>
<proteinExistence type="predicted"/>
<keyword evidence="2" id="KW-0413">Isomerase</keyword>
<dbReference type="PANTHER" id="PTHR47637:SF1">
    <property type="entry name" value="CHAPERONE SURA"/>
    <property type="match status" value="1"/>
</dbReference>
<evidence type="ECO:0000313" key="5">
    <source>
        <dbReference type="EMBL" id="MFD0915685.1"/>
    </source>
</evidence>
<dbReference type="PANTHER" id="PTHR47637">
    <property type="entry name" value="CHAPERONE SURA"/>
    <property type="match status" value="1"/>
</dbReference>
<evidence type="ECO:0000256" key="3">
    <source>
        <dbReference type="SAM" id="MobiDB-lite"/>
    </source>
</evidence>
<keyword evidence="2" id="KW-0697">Rotamase</keyword>
<evidence type="ECO:0000256" key="1">
    <source>
        <dbReference type="ARBA" id="ARBA00022729"/>
    </source>
</evidence>
<dbReference type="EMBL" id="JBHTJV010000003">
    <property type="protein sequence ID" value="MFD0915685.1"/>
    <property type="molecule type" value="Genomic_DNA"/>
</dbReference>
<dbReference type="Pfam" id="PF09312">
    <property type="entry name" value="SurA_N"/>
    <property type="match status" value="1"/>
</dbReference>
<dbReference type="InterPro" id="IPR027304">
    <property type="entry name" value="Trigger_fact/SurA_dom_sf"/>
</dbReference>
<keyword evidence="6" id="KW-1185">Reference proteome</keyword>
<dbReference type="SUPFAM" id="SSF109998">
    <property type="entry name" value="Triger factor/SurA peptide-binding domain-like"/>
    <property type="match status" value="1"/>
</dbReference>
<feature type="compositionally biased region" description="Basic and acidic residues" evidence="3">
    <location>
        <begin position="167"/>
        <end position="182"/>
    </location>
</feature>
<feature type="region of interest" description="Disordered" evidence="3">
    <location>
        <begin position="163"/>
        <end position="189"/>
    </location>
</feature>
<dbReference type="InterPro" id="IPR050280">
    <property type="entry name" value="OMP_Chaperone_SurA"/>
</dbReference>
<reference evidence="6" key="1">
    <citation type="journal article" date="2019" name="Int. J. Syst. Evol. Microbiol.">
        <title>The Global Catalogue of Microorganisms (GCM) 10K type strain sequencing project: providing services to taxonomists for standard genome sequencing and annotation.</title>
        <authorList>
            <consortium name="The Broad Institute Genomics Platform"/>
            <consortium name="The Broad Institute Genome Sequencing Center for Infectious Disease"/>
            <person name="Wu L."/>
            <person name="Ma J."/>
        </authorList>
    </citation>
    <scope>NUCLEOTIDE SEQUENCE [LARGE SCALE GENOMIC DNA]</scope>
    <source>
        <strain evidence="6">CCUG 60023</strain>
    </source>
</reference>